<evidence type="ECO:0000256" key="2">
    <source>
        <dbReference type="ARBA" id="ARBA00023125"/>
    </source>
</evidence>
<gene>
    <name evidence="5" type="ORF">GCM10007049_06620</name>
</gene>
<dbReference type="Gene3D" id="1.10.260.40">
    <property type="entry name" value="lambda repressor-like DNA-binding domains"/>
    <property type="match status" value="1"/>
</dbReference>
<dbReference type="CDD" id="cd06267">
    <property type="entry name" value="PBP1_LacI_sugar_binding-like"/>
    <property type="match status" value="1"/>
</dbReference>
<dbReference type="Gene3D" id="3.40.50.2300">
    <property type="match status" value="2"/>
</dbReference>
<dbReference type="SMART" id="SM00354">
    <property type="entry name" value="HTH_LACI"/>
    <property type="match status" value="1"/>
</dbReference>
<evidence type="ECO:0000313" key="5">
    <source>
        <dbReference type="EMBL" id="GGZ16907.1"/>
    </source>
</evidence>
<dbReference type="SUPFAM" id="SSF47413">
    <property type="entry name" value="lambda repressor-like DNA-binding domains"/>
    <property type="match status" value="1"/>
</dbReference>
<dbReference type="SUPFAM" id="SSF53822">
    <property type="entry name" value="Periplasmic binding protein-like I"/>
    <property type="match status" value="1"/>
</dbReference>
<dbReference type="PANTHER" id="PTHR30146">
    <property type="entry name" value="LACI-RELATED TRANSCRIPTIONAL REPRESSOR"/>
    <property type="match status" value="1"/>
</dbReference>
<name>A0A918UKT2_9BACT</name>
<dbReference type="InterPro" id="IPR028082">
    <property type="entry name" value="Peripla_BP_I"/>
</dbReference>
<sequence>MGKYVTITEIAKQLNLSHSTVSRALSNHPRISKKTCDIVQKLANELGYQANSTAHHLSKGESQIIAIIVPQLSLHFFSKVVEGIQKVLKETEYSLLLFSTDESLEEEIEAVKTCIKHRVDGVLVAISRETKTFDHFKQLLKHEVPMVFFDRVANFLPVPKVITNDYQASFDATDHLLKTGCKYIAHITGSINLNNSNNRLYGYLDALTSHEIKTRESLIHYYEFELSSIDEFLEKTLKKYPNLDGLFVFNDYVAHYAVNVLNKLGKRVPDDISVIGFSDEPVATYMSPKLSTVQQTAAKMGELAAQKIISILSKKEPMVSEKIIINPELILRETTKSLCDTADFSPK</sequence>
<proteinExistence type="predicted"/>
<evidence type="ECO:0000256" key="3">
    <source>
        <dbReference type="ARBA" id="ARBA00023163"/>
    </source>
</evidence>
<dbReference type="GO" id="GO:0003700">
    <property type="term" value="F:DNA-binding transcription factor activity"/>
    <property type="evidence" value="ECO:0007669"/>
    <property type="project" value="TreeGrafter"/>
</dbReference>
<dbReference type="AlphaFoldDB" id="A0A918UKT2"/>
<dbReference type="InterPro" id="IPR000843">
    <property type="entry name" value="HTH_LacI"/>
</dbReference>
<keyword evidence="3" id="KW-0804">Transcription</keyword>
<dbReference type="PANTHER" id="PTHR30146:SF109">
    <property type="entry name" value="HTH-TYPE TRANSCRIPTIONAL REGULATOR GALS"/>
    <property type="match status" value="1"/>
</dbReference>
<reference evidence="5" key="2">
    <citation type="submission" date="2020-09" db="EMBL/GenBank/DDBJ databases">
        <authorList>
            <person name="Sun Q."/>
            <person name="Kim S."/>
        </authorList>
    </citation>
    <scope>NUCLEOTIDE SEQUENCE</scope>
    <source>
        <strain evidence="5">KCTC 12368</strain>
    </source>
</reference>
<dbReference type="InterPro" id="IPR046335">
    <property type="entry name" value="LacI/GalR-like_sensor"/>
</dbReference>
<dbReference type="PROSITE" id="PS50932">
    <property type="entry name" value="HTH_LACI_2"/>
    <property type="match status" value="1"/>
</dbReference>
<dbReference type="CDD" id="cd01392">
    <property type="entry name" value="HTH_LacI"/>
    <property type="match status" value="1"/>
</dbReference>
<reference evidence="5" key="1">
    <citation type="journal article" date="2014" name="Int. J. Syst. Evol. Microbiol.">
        <title>Complete genome sequence of Corynebacterium casei LMG S-19264T (=DSM 44701T), isolated from a smear-ripened cheese.</title>
        <authorList>
            <consortium name="US DOE Joint Genome Institute (JGI-PGF)"/>
            <person name="Walter F."/>
            <person name="Albersmeier A."/>
            <person name="Kalinowski J."/>
            <person name="Ruckert C."/>
        </authorList>
    </citation>
    <scope>NUCLEOTIDE SEQUENCE</scope>
    <source>
        <strain evidence="5">KCTC 12368</strain>
    </source>
</reference>
<dbReference type="Pfam" id="PF13377">
    <property type="entry name" value="Peripla_BP_3"/>
    <property type="match status" value="1"/>
</dbReference>
<keyword evidence="1" id="KW-0805">Transcription regulation</keyword>
<feature type="domain" description="HTH lacI-type" evidence="4">
    <location>
        <begin position="5"/>
        <end position="59"/>
    </location>
</feature>
<dbReference type="Proteomes" id="UP000619457">
    <property type="component" value="Unassembled WGS sequence"/>
</dbReference>
<dbReference type="InterPro" id="IPR010982">
    <property type="entry name" value="Lambda_DNA-bd_dom_sf"/>
</dbReference>
<organism evidence="5 6">
    <name type="scientific">Echinicola pacifica</name>
    <dbReference type="NCBI Taxonomy" id="346377"/>
    <lineage>
        <taxon>Bacteria</taxon>
        <taxon>Pseudomonadati</taxon>
        <taxon>Bacteroidota</taxon>
        <taxon>Cytophagia</taxon>
        <taxon>Cytophagales</taxon>
        <taxon>Cyclobacteriaceae</taxon>
        <taxon>Echinicola</taxon>
    </lineage>
</organism>
<dbReference type="GO" id="GO:0000976">
    <property type="term" value="F:transcription cis-regulatory region binding"/>
    <property type="evidence" value="ECO:0007669"/>
    <property type="project" value="TreeGrafter"/>
</dbReference>
<evidence type="ECO:0000313" key="6">
    <source>
        <dbReference type="Proteomes" id="UP000619457"/>
    </source>
</evidence>
<dbReference type="Pfam" id="PF00356">
    <property type="entry name" value="LacI"/>
    <property type="match status" value="1"/>
</dbReference>
<evidence type="ECO:0000256" key="1">
    <source>
        <dbReference type="ARBA" id="ARBA00023015"/>
    </source>
</evidence>
<protein>
    <submittedName>
        <fullName evidence="5">LacI family transcriptional regulator</fullName>
    </submittedName>
</protein>
<dbReference type="RefSeq" id="WP_018474069.1">
    <property type="nucleotide sequence ID" value="NZ_BMWX01000001.1"/>
</dbReference>
<keyword evidence="2" id="KW-0238">DNA-binding</keyword>
<keyword evidence="6" id="KW-1185">Reference proteome</keyword>
<evidence type="ECO:0000259" key="4">
    <source>
        <dbReference type="PROSITE" id="PS50932"/>
    </source>
</evidence>
<dbReference type="EMBL" id="BMWX01000001">
    <property type="protein sequence ID" value="GGZ16907.1"/>
    <property type="molecule type" value="Genomic_DNA"/>
</dbReference>
<comment type="caution">
    <text evidence="5">The sequence shown here is derived from an EMBL/GenBank/DDBJ whole genome shotgun (WGS) entry which is preliminary data.</text>
</comment>
<accession>A0A918UKT2</accession>